<dbReference type="AlphaFoldDB" id="A0A364NHF2"/>
<keyword evidence="1" id="KW-0812">Transmembrane</keyword>
<keyword evidence="3" id="KW-1185">Reference proteome</keyword>
<evidence type="ECO:0000256" key="1">
    <source>
        <dbReference type="SAM" id="Phobius"/>
    </source>
</evidence>
<proteinExistence type="predicted"/>
<keyword evidence="1" id="KW-1133">Transmembrane helix</keyword>
<evidence type="ECO:0000313" key="3">
    <source>
        <dbReference type="Proteomes" id="UP000250744"/>
    </source>
</evidence>
<dbReference type="RefSeq" id="WP_112160684.1">
    <property type="nucleotide sequence ID" value="NZ_QKRX01000025.1"/>
</dbReference>
<name>A0A364NHF2_9GAMM</name>
<evidence type="ECO:0000313" key="2">
    <source>
        <dbReference type="EMBL" id="RAU16460.1"/>
    </source>
</evidence>
<organism evidence="2 3">
    <name type="scientific">Nitrincola tibetensis</name>
    <dbReference type="NCBI Taxonomy" id="2219697"/>
    <lineage>
        <taxon>Bacteria</taxon>
        <taxon>Pseudomonadati</taxon>
        <taxon>Pseudomonadota</taxon>
        <taxon>Gammaproteobacteria</taxon>
        <taxon>Oceanospirillales</taxon>
        <taxon>Oceanospirillaceae</taxon>
        <taxon>Nitrincola</taxon>
    </lineage>
</organism>
<reference evidence="2 3" key="1">
    <citation type="submission" date="2018-06" db="EMBL/GenBank/DDBJ databases">
        <title>Nitrincola tibetense sp. nov., isolated from Lake XuguoCo on Tibetan Plateau.</title>
        <authorList>
            <person name="Xing P."/>
        </authorList>
    </citation>
    <scope>NUCLEOTIDE SEQUENCE [LARGE SCALE GENOMIC DNA]</scope>
    <source>
        <strain evidence="3">xg18</strain>
    </source>
</reference>
<feature type="transmembrane region" description="Helical" evidence="1">
    <location>
        <begin position="42"/>
        <end position="62"/>
    </location>
</feature>
<feature type="transmembrane region" description="Helical" evidence="1">
    <location>
        <begin position="83"/>
        <end position="106"/>
    </location>
</feature>
<dbReference type="Proteomes" id="UP000250744">
    <property type="component" value="Unassembled WGS sequence"/>
</dbReference>
<gene>
    <name evidence="2" type="ORF">DN062_18020</name>
</gene>
<feature type="transmembrane region" description="Helical" evidence="1">
    <location>
        <begin position="118"/>
        <end position="139"/>
    </location>
</feature>
<protein>
    <submittedName>
        <fullName evidence="2">Uncharacterized protein</fullName>
    </submittedName>
</protein>
<sequence>MKYVIADRSQQLKMNNIDRALAEKLVEIRFFYKLVGHSIMDIILFLLPVLIIALAFTAWSAAKPEYDSDTQWSERELQAGFRYRFLKFVFSGFSWVVGLLIIFFTLGSFQNGSRLGSSIYWIACGVAFFVLVFYIRLSVLPKMLDSATREHDGDVAD</sequence>
<dbReference type="EMBL" id="QKRX01000025">
    <property type="protein sequence ID" value="RAU16460.1"/>
    <property type="molecule type" value="Genomic_DNA"/>
</dbReference>
<keyword evidence="1" id="KW-0472">Membrane</keyword>
<comment type="caution">
    <text evidence="2">The sequence shown here is derived from an EMBL/GenBank/DDBJ whole genome shotgun (WGS) entry which is preliminary data.</text>
</comment>
<accession>A0A364NHF2</accession>